<dbReference type="Gene3D" id="3.30.70.100">
    <property type="match status" value="1"/>
</dbReference>
<evidence type="ECO:0000259" key="1">
    <source>
        <dbReference type="Pfam" id="PF03992"/>
    </source>
</evidence>
<dbReference type="InterPro" id="IPR052936">
    <property type="entry name" value="Jasmonate_Hydroxylase-like"/>
</dbReference>
<name>A0A3P3VNX7_9GAMM</name>
<dbReference type="AlphaFoldDB" id="A0A3P3VNX7"/>
<evidence type="ECO:0000313" key="2">
    <source>
        <dbReference type="EMBL" id="RRJ84124.1"/>
    </source>
</evidence>
<sequence length="100" mass="11625">MYAVIFTATLKLVDADYLKTAARLRELALSRYGCLAFSSVTEGKREIAISYWETEAAIADWKRDPEHRQAQLSGRDRWYASYRVEVARIERQYEQSEEGV</sequence>
<accession>A0A3P3VNX7</accession>
<dbReference type="PANTHER" id="PTHR37811:SF2">
    <property type="entry name" value="ABM DOMAIN-CONTAINING PROTEIN"/>
    <property type="match status" value="1"/>
</dbReference>
<dbReference type="PANTHER" id="PTHR37811">
    <property type="entry name" value="BLL5343 PROTEIN"/>
    <property type="match status" value="1"/>
</dbReference>
<dbReference type="EMBL" id="QWEZ01000001">
    <property type="protein sequence ID" value="RRJ84124.1"/>
    <property type="molecule type" value="Genomic_DNA"/>
</dbReference>
<dbReference type="Proteomes" id="UP000280792">
    <property type="component" value="Unassembled WGS sequence"/>
</dbReference>
<dbReference type="InterPro" id="IPR011008">
    <property type="entry name" value="Dimeric_a/b-barrel"/>
</dbReference>
<proteinExistence type="predicted"/>
<keyword evidence="3" id="KW-1185">Reference proteome</keyword>
<gene>
    <name evidence="2" type="ORF">D0544_03110</name>
</gene>
<reference evidence="2 3" key="2">
    <citation type="submission" date="2018-12" db="EMBL/GenBank/DDBJ databases">
        <title>Simiduia agarivorans gen. nov., sp. nov., a marine, agarolytic bacterium isolated from shallow coastal water from Keelung, Taiwan.</title>
        <authorList>
            <person name="Shieh W.Y."/>
        </authorList>
    </citation>
    <scope>NUCLEOTIDE SEQUENCE [LARGE SCALE GENOMIC DNA]</scope>
    <source>
        <strain evidence="2 3">GTF-13</strain>
    </source>
</reference>
<dbReference type="GO" id="GO:0004497">
    <property type="term" value="F:monooxygenase activity"/>
    <property type="evidence" value="ECO:0007669"/>
    <property type="project" value="UniProtKB-KW"/>
</dbReference>
<protein>
    <submittedName>
        <fullName evidence="2">Antibiotic biosynthesis monooxygenase</fullName>
    </submittedName>
</protein>
<dbReference type="InterPro" id="IPR007138">
    <property type="entry name" value="ABM_dom"/>
</dbReference>
<dbReference type="SUPFAM" id="SSF54909">
    <property type="entry name" value="Dimeric alpha+beta barrel"/>
    <property type="match status" value="1"/>
</dbReference>
<organism evidence="2 3">
    <name type="scientific">Aestuariirhabdus litorea</name>
    <dbReference type="NCBI Taxonomy" id="2528527"/>
    <lineage>
        <taxon>Bacteria</taxon>
        <taxon>Pseudomonadati</taxon>
        <taxon>Pseudomonadota</taxon>
        <taxon>Gammaproteobacteria</taxon>
        <taxon>Oceanospirillales</taxon>
        <taxon>Aestuariirhabdaceae</taxon>
        <taxon>Aestuariirhabdus</taxon>
    </lineage>
</organism>
<feature type="domain" description="ABM" evidence="1">
    <location>
        <begin position="15"/>
        <end position="71"/>
    </location>
</feature>
<comment type="caution">
    <text evidence="2">The sequence shown here is derived from an EMBL/GenBank/DDBJ whole genome shotgun (WGS) entry which is preliminary data.</text>
</comment>
<keyword evidence="2" id="KW-0560">Oxidoreductase</keyword>
<reference evidence="2 3" key="1">
    <citation type="submission" date="2018-08" db="EMBL/GenBank/DDBJ databases">
        <authorList>
            <person name="Khan S.A."/>
        </authorList>
    </citation>
    <scope>NUCLEOTIDE SEQUENCE [LARGE SCALE GENOMIC DNA]</scope>
    <source>
        <strain evidence="2 3">GTF-13</strain>
    </source>
</reference>
<keyword evidence="2" id="KW-0503">Monooxygenase</keyword>
<dbReference type="Pfam" id="PF03992">
    <property type="entry name" value="ABM"/>
    <property type="match status" value="1"/>
</dbReference>
<evidence type="ECO:0000313" key="3">
    <source>
        <dbReference type="Proteomes" id="UP000280792"/>
    </source>
</evidence>